<gene>
    <name evidence="1" type="ORF">GDO78_020004</name>
</gene>
<sequence>MVATCGLYFTGQACSVPSISVMTTHFAQAEVHSGRYTFGTLVELSIEGKKSAMGLHQNCPRLLLCVNMYPKTVKLLCSVSAGRPP</sequence>
<organism evidence="1 2">
    <name type="scientific">Eleutherodactylus coqui</name>
    <name type="common">Puerto Rican coqui</name>
    <dbReference type="NCBI Taxonomy" id="57060"/>
    <lineage>
        <taxon>Eukaryota</taxon>
        <taxon>Metazoa</taxon>
        <taxon>Chordata</taxon>
        <taxon>Craniata</taxon>
        <taxon>Vertebrata</taxon>
        <taxon>Euteleostomi</taxon>
        <taxon>Amphibia</taxon>
        <taxon>Batrachia</taxon>
        <taxon>Anura</taxon>
        <taxon>Neobatrachia</taxon>
        <taxon>Hyloidea</taxon>
        <taxon>Eleutherodactylidae</taxon>
        <taxon>Eleutherodactylinae</taxon>
        <taxon>Eleutherodactylus</taxon>
        <taxon>Eleutherodactylus</taxon>
    </lineage>
</organism>
<reference evidence="1" key="1">
    <citation type="thesis" date="2020" institute="ProQuest LLC" country="789 East Eisenhower Parkway, Ann Arbor, MI, USA">
        <title>Comparative Genomics and Chromosome Evolution.</title>
        <authorList>
            <person name="Mudd A.B."/>
        </authorList>
    </citation>
    <scope>NUCLEOTIDE SEQUENCE</scope>
    <source>
        <strain evidence="1">HN-11 Male</strain>
        <tissue evidence="1">Kidney and liver</tissue>
    </source>
</reference>
<protein>
    <submittedName>
        <fullName evidence="1">Uncharacterized protein</fullName>
    </submittedName>
</protein>
<comment type="caution">
    <text evidence="1">The sequence shown here is derived from an EMBL/GenBank/DDBJ whole genome shotgun (WGS) entry which is preliminary data.</text>
</comment>
<evidence type="ECO:0000313" key="2">
    <source>
        <dbReference type="Proteomes" id="UP000770717"/>
    </source>
</evidence>
<dbReference type="EMBL" id="WNTK01004511">
    <property type="protein sequence ID" value="KAG9464393.1"/>
    <property type="molecule type" value="Genomic_DNA"/>
</dbReference>
<dbReference type="Proteomes" id="UP000770717">
    <property type="component" value="Unassembled WGS sequence"/>
</dbReference>
<proteinExistence type="predicted"/>
<evidence type="ECO:0000313" key="1">
    <source>
        <dbReference type="EMBL" id="KAG9464393.1"/>
    </source>
</evidence>
<accession>A0A8J6EAJ4</accession>
<dbReference type="AlphaFoldDB" id="A0A8J6EAJ4"/>
<name>A0A8J6EAJ4_ELECQ</name>
<keyword evidence="2" id="KW-1185">Reference proteome</keyword>